<dbReference type="EMBL" id="LT603722">
    <property type="protein sequence ID" value="SCA96121.1"/>
    <property type="molecule type" value="Genomic_DNA"/>
</dbReference>
<protein>
    <submittedName>
        <fullName evidence="8">Flippase</fullName>
    </submittedName>
</protein>
<organism evidence="8">
    <name type="scientific">Klebsiella pneumoniae</name>
    <dbReference type="NCBI Taxonomy" id="573"/>
    <lineage>
        <taxon>Bacteria</taxon>
        <taxon>Pseudomonadati</taxon>
        <taxon>Pseudomonadota</taxon>
        <taxon>Gammaproteobacteria</taxon>
        <taxon>Enterobacterales</taxon>
        <taxon>Enterobacteriaceae</taxon>
        <taxon>Klebsiella/Raoultella group</taxon>
        <taxon>Klebsiella</taxon>
        <taxon>Klebsiella pneumoniae complex</taxon>
    </lineage>
</organism>
<feature type="transmembrane region" description="Helical" evidence="7">
    <location>
        <begin position="167"/>
        <end position="184"/>
    </location>
</feature>
<evidence type="ECO:0000256" key="1">
    <source>
        <dbReference type="ARBA" id="ARBA00004651"/>
    </source>
</evidence>
<name>A0A1C3T0U9_KLEPN</name>
<reference evidence="8" key="2">
    <citation type="submission" date="2016-08" db="EMBL/GenBank/DDBJ databases">
        <title>Klebsiella loci capsule.</title>
        <authorList>
            <person name="Holt K.E."/>
            <person name="Thomson N.R."/>
        </authorList>
    </citation>
    <scope>NUCLEOTIDE SEQUENCE</scope>
    <source>
        <strain evidence="8">137</strain>
    </source>
</reference>
<evidence type="ECO:0000256" key="6">
    <source>
        <dbReference type="ARBA" id="ARBA00023136"/>
    </source>
</evidence>
<evidence type="ECO:0000256" key="5">
    <source>
        <dbReference type="ARBA" id="ARBA00022989"/>
    </source>
</evidence>
<feature type="transmembrane region" description="Helical" evidence="7">
    <location>
        <begin position="40"/>
        <end position="64"/>
    </location>
</feature>
<feature type="transmembrane region" description="Helical" evidence="7">
    <location>
        <begin position="12"/>
        <end position="34"/>
    </location>
</feature>
<feature type="transmembrane region" description="Helical" evidence="7">
    <location>
        <begin position="111"/>
        <end position="128"/>
    </location>
</feature>
<comment type="similarity">
    <text evidence="2">Belongs to the polysaccharide synthase family.</text>
</comment>
<feature type="transmembrane region" description="Helical" evidence="7">
    <location>
        <begin position="289"/>
        <end position="310"/>
    </location>
</feature>
<keyword evidence="6 7" id="KW-0472">Membrane</keyword>
<evidence type="ECO:0000256" key="7">
    <source>
        <dbReference type="SAM" id="Phobius"/>
    </source>
</evidence>
<evidence type="ECO:0000256" key="2">
    <source>
        <dbReference type="ARBA" id="ARBA00007430"/>
    </source>
</evidence>
<comment type="subcellular location">
    <subcellularLocation>
        <location evidence="1">Cell membrane</location>
        <topology evidence="1">Multi-pass membrane protein</topology>
    </subcellularLocation>
</comment>
<dbReference type="Pfam" id="PF13440">
    <property type="entry name" value="Polysacc_synt_3"/>
    <property type="match status" value="1"/>
</dbReference>
<reference evidence="8" key="1">
    <citation type="submission" date="2016-07" db="EMBL/GenBank/DDBJ databases">
        <authorList>
            <person name="Informatics P."/>
        </authorList>
    </citation>
    <scope>NUCLEOTIDE SEQUENCE</scope>
    <source>
        <strain evidence="8">137</strain>
    </source>
</reference>
<accession>A0A1C3T0U9</accession>
<feature type="transmembrane region" description="Helical" evidence="7">
    <location>
        <begin position="355"/>
        <end position="374"/>
    </location>
</feature>
<dbReference type="PANTHER" id="PTHR30250">
    <property type="entry name" value="PST FAMILY PREDICTED COLANIC ACID TRANSPORTER"/>
    <property type="match status" value="1"/>
</dbReference>
<dbReference type="InterPro" id="IPR050833">
    <property type="entry name" value="Poly_Biosynth_Transport"/>
</dbReference>
<gene>
    <name evidence="8" type="primary">wzx</name>
    <name evidence="8" type="synonym">KL148_00013</name>
</gene>
<evidence type="ECO:0000313" key="8">
    <source>
        <dbReference type="EMBL" id="SCA96121.1"/>
    </source>
</evidence>
<keyword evidence="4 7" id="KW-0812">Transmembrane</keyword>
<dbReference type="RefSeq" id="WP_065518760.1">
    <property type="nucleotide sequence ID" value="NZ_CP050826.1"/>
</dbReference>
<feature type="transmembrane region" description="Helical" evidence="7">
    <location>
        <begin position="380"/>
        <end position="404"/>
    </location>
</feature>
<feature type="transmembrane region" description="Helical" evidence="7">
    <location>
        <begin position="140"/>
        <end position="161"/>
    </location>
</feature>
<dbReference type="GO" id="GO:0005886">
    <property type="term" value="C:plasma membrane"/>
    <property type="evidence" value="ECO:0007669"/>
    <property type="project" value="UniProtKB-SubCell"/>
</dbReference>
<feature type="transmembrane region" description="Helical" evidence="7">
    <location>
        <begin position="76"/>
        <end position="99"/>
    </location>
</feature>
<evidence type="ECO:0000256" key="4">
    <source>
        <dbReference type="ARBA" id="ARBA00022692"/>
    </source>
</evidence>
<dbReference type="PANTHER" id="PTHR30250:SF10">
    <property type="entry name" value="LIPOPOLYSACCHARIDE BIOSYNTHESIS PROTEIN WZXC"/>
    <property type="match status" value="1"/>
</dbReference>
<sequence length="441" mass="49209">MSGIKGQASWLLFSNGFSAILQIIQVSILAHKLALGELGLLAIVNTVLMIAMILQDMGMSSYIVHKQNLSRRQQSTIFWINLSLSLIAGLIVFAFSWPLAIFYQMSQLEPLIMLASINFLFLGALSQYQAHYIKAKRMILLSKIEMTAKLISFACVVGMLYLSDLRTSAVIIGLIINALIRLLLMSTLGERSWTPSLAFELSIFRDVFKYGIYQLGSQIINQLRTQLDIIIIGKVLGGDSLGLYSLAKDLIMQPLKLVSPVINRLALPRFAEVQNDSANLGNAFLKGTCVIASFSAVMFVCIYIFSPAIITMLYGSNRLSIVEILPFMILFGMLRPMGGLTGAIAQANGKTHVEFYWNIVAGITVLCISFTIFLNSTLWYVSLVLSLSQALITVLVFPFFIKPIINIDFISYTKQWLPVTIAFISSIFLIHKFSFFVRPFW</sequence>
<feature type="transmembrane region" description="Helical" evidence="7">
    <location>
        <begin position="416"/>
        <end position="437"/>
    </location>
</feature>
<dbReference type="AlphaFoldDB" id="A0A1C3T0U9"/>
<feature type="transmembrane region" description="Helical" evidence="7">
    <location>
        <begin position="316"/>
        <end position="334"/>
    </location>
</feature>
<keyword evidence="5 7" id="KW-1133">Transmembrane helix</keyword>
<proteinExistence type="inferred from homology"/>
<keyword evidence="3" id="KW-1003">Cell membrane</keyword>
<evidence type="ECO:0000256" key="3">
    <source>
        <dbReference type="ARBA" id="ARBA00022475"/>
    </source>
</evidence>